<gene>
    <name evidence="2" type="ORF">BU26DRAFT_505706</name>
</gene>
<proteinExistence type="predicted"/>
<evidence type="ECO:0000313" key="3">
    <source>
        <dbReference type="Proteomes" id="UP000800094"/>
    </source>
</evidence>
<dbReference type="AlphaFoldDB" id="A0A6A6IC23"/>
<keyword evidence="3" id="KW-1185">Reference proteome</keyword>
<evidence type="ECO:0000313" key="2">
    <source>
        <dbReference type="EMBL" id="KAF2247931.1"/>
    </source>
</evidence>
<reference evidence="2" key="1">
    <citation type="journal article" date="2020" name="Stud. Mycol.">
        <title>101 Dothideomycetes genomes: a test case for predicting lifestyles and emergence of pathogens.</title>
        <authorList>
            <person name="Haridas S."/>
            <person name="Albert R."/>
            <person name="Binder M."/>
            <person name="Bloem J."/>
            <person name="Labutti K."/>
            <person name="Salamov A."/>
            <person name="Andreopoulos B."/>
            <person name="Baker S."/>
            <person name="Barry K."/>
            <person name="Bills G."/>
            <person name="Bluhm B."/>
            <person name="Cannon C."/>
            <person name="Castanera R."/>
            <person name="Culley D."/>
            <person name="Daum C."/>
            <person name="Ezra D."/>
            <person name="Gonzalez J."/>
            <person name="Henrissat B."/>
            <person name="Kuo A."/>
            <person name="Liang C."/>
            <person name="Lipzen A."/>
            <person name="Lutzoni F."/>
            <person name="Magnuson J."/>
            <person name="Mondo S."/>
            <person name="Nolan M."/>
            <person name="Ohm R."/>
            <person name="Pangilinan J."/>
            <person name="Park H.-J."/>
            <person name="Ramirez L."/>
            <person name="Alfaro M."/>
            <person name="Sun H."/>
            <person name="Tritt A."/>
            <person name="Yoshinaga Y."/>
            <person name="Zwiers L.-H."/>
            <person name="Turgeon B."/>
            <person name="Goodwin S."/>
            <person name="Spatafora J."/>
            <person name="Crous P."/>
            <person name="Grigoriev I."/>
        </authorList>
    </citation>
    <scope>NUCLEOTIDE SEQUENCE</scope>
    <source>
        <strain evidence="2">CBS 122368</strain>
    </source>
</reference>
<dbReference type="EMBL" id="ML987196">
    <property type="protein sequence ID" value="KAF2247931.1"/>
    <property type="molecule type" value="Genomic_DNA"/>
</dbReference>
<feature type="region of interest" description="Disordered" evidence="1">
    <location>
        <begin position="1"/>
        <end position="21"/>
    </location>
</feature>
<evidence type="ECO:0000256" key="1">
    <source>
        <dbReference type="SAM" id="MobiDB-lite"/>
    </source>
</evidence>
<dbReference type="RefSeq" id="XP_033682935.1">
    <property type="nucleotide sequence ID" value="XM_033826865.1"/>
</dbReference>
<sequence length="251" mass="26674">MDRRYGPMLPGRGHLSPPRRRGQFFRFGAPELTRAEARGCCDVPRPQAPAPSAPVPVYALAVAPRRKSMRRFVAAALMLARRPNRSFVLGNQTPGTRALAAHFRGQKPLRSLDVASPSAAPVSRAPCRVETASHPDQLLQQASLISTPPQCTLLHPGPRCVETAVMLTVFRPAPRRKLSSTGAATAQLATRDGSAPGTNYEAATKHRIASPPGRRLLDWAAVQTPSSGAADGRARTSADGILGLGPSCADD</sequence>
<protein>
    <submittedName>
        <fullName evidence="2">Uncharacterized protein</fullName>
    </submittedName>
</protein>
<dbReference type="GeneID" id="54580195"/>
<name>A0A6A6IC23_9PLEO</name>
<organism evidence="2 3">
    <name type="scientific">Trematosphaeria pertusa</name>
    <dbReference type="NCBI Taxonomy" id="390896"/>
    <lineage>
        <taxon>Eukaryota</taxon>
        <taxon>Fungi</taxon>
        <taxon>Dikarya</taxon>
        <taxon>Ascomycota</taxon>
        <taxon>Pezizomycotina</taxon>
        <taxon>Dothideomycetes</taxon>
        <taxon>Pleosporomycetidae</taxon>
        <taxon>Pleosporales</taxon>
        <taxon>Massarineae</taxon>
        <taxon>Trematosphaeriaceae</taxon>
        <taxon>Trematosphaeria</taxon>
    </lineage>
</organism>
<feature type="region of interest" description="Disordered" evidence="1">
    <location>
        <begin position="180"/>
        <end position="251"/>
    </location>
</feature>
<accession>A0A6A6IC23</accession>
<dbReference type="Proteomes" id="UP000800094">
    <property type="component" value="Unassembled WGS sequence"/>
</dbReference>